<evidence type="ECO:0000313" key="3">
    <source>
        <dbReference type="Proteomes" id="UP000765509"/>
    </source>
</evidence>
<organism evidence="2 3">
    <name type="scientific">Austropuccinia psidii MF-1</name>
    <dbReference type="NCBI Taxonomy" id="1389203"/>
    <lineage>
        <taxon>Eukaryota</taxon>
        <taxon>Fungi</taxon>
        <taxon>Dikarya</taxon>
        <taxon>Basidiomycota</taxon>
        <taxon>Pucciniomycotina</taxon>
        <taxon>Pucciniomycetes</taxon>
        <taxon>Pucciniales</taxon>
        <taxon>Sphaerophragmiaceae</taxon>
        <taxon>Austropuccinia</taxon>
    </lineage>
</organism>
<gene>
    <name evidence="2" type="ORF">O181_096246</name>
</gene>
<accession>A0A9Q3J717</accession>
<dbReference type="OrthoDB" id="2743851at2759"/>
<dbReference type="AlphaFoldDB" id="A0A9Q3J717"/>
<feature type="domain" description="Reverse transcriptase" evidence="1">
    <location>
        <begin position="1"/>
        <end position="153"/>
    </location>
</feature>
<dbReference type="CDD" id="cd01647">
    <property type="entry name" value="RT_LTR"/>
    <property type="match status" value="1"/>
</dbReference>
<keyword evidence="3" id="KW-1185">Reference proteome</keyword>
<dbReference type="Gene3D" id="3.30.70.270">
    <property type="match status" value="1"/>
</dbReference>
<reference evidence="2" key="1">
    <citation type="submission" date="2021-03" db="EMBL/GenBank/DDBJ databases">
        <title>Draft genome sequence of rust myrtle Austropuccinia psidii MF-1, a brazilian biotype.</title>
        <authorList>
            <person name="Quecine M.C."/>
            <person name="Pachon D.M.R."/>
            <person name="Bonatelli M.L."/>
            <person name="Correr F.H."/>
            <person name="Franceschini L.M."/>
            <person name="Leite T.F."/>
            <person name="Margarido G.R.A."/>
            <person name="Almeida C.A."/>
            <person name="Ferrarezi J.A."/>
            <person name="Labate C.A."/>
        </authorList>
    </citation>
    <scope>NUCLEOTIDE SEQUENCE</scope>
    <source>
        <strain evidence="2">MF-1</strain>
    </source>
</reference>
<dbReference type="InterPro" id="IPR051320">
    <property type="entry name" value="Viral_Replic_Matur_Polypro"/>
</dbReference>
<dbReference type="EMBL" id="AVOT02064030">
    <property type="protein sequence ID" value="MBW0556531.1"/>
    <property type="molecule type" value="Genomic_DNA"/>
</dbReference>
<dbReference type="Pfam" id="PF00078">
    <property type="entry name" value="RVT_1"/>
    <property type="match status" value="1"/>
</dbReference>
<dbReference type="InterPro" id="IPR043502">
    <property type="entry name" value="DNA/RNA_pol_sf"/>
</dbReference>
<dbReference type="Gene3D" id="3.10.10.10">
    <property type="entry name" value="HIV Type 1 Reverse Transcriptase, subunit A, domain 1"/>
    <property type="match status" value="1"/>
</dbReference>
<evidence type="ECO:0000259" key="1">
    <source>
        <dbReference type="PROSITE" id="PS50878"/>
    </source>
</evidence>
<dbReference type="SUPFAM" id="SSF56672">
    <property type="entry name" value="DNA/RNA polymerases"/>
    <property type="match status" value="1"/>
</dbReference>
<comment type="caution">
    <text evidence="2">The sequence shown here is derived from an EMBL/GenBank/DDBJ whole genome shotgun (WGS) entry which is preliminary data.</text>
</comment>
<dbReference type="InterPro" id="IPR000477">
    <property type="entry name" value="RT_dom"/>
</dbReference>
<name>A0A9Q3J717_9BASI</name>
<dbReference type="InterPro" id="IPR043128">
    <property type="entry name" value="Rev_trsase/Diguanyl_cyclase"/>
</dbReference>
<proteinExistence type="predicted"/>
<dbReference type="PROSITE" id="PS50878">
    <property type="entry name" value="RT_POL"/>
    <property type="match status" value="1"/>
</dbReference>
<dbReference type="PANTHER" id="PTHR33064">
    <property type="entry name" value="POL PROTEIN"/>
    <property type="match status" value="1"/>
</dbReference>
<evidence type="ECO:0000313" key="2">
    <source>
        <dbReference type="EMBL" id="MBW0556531.1"/>
    </source>
</evidence>
<sequence>MVGDLKALNTYTIPNRFPIPRILETSTQLLKEKIITAMDAIKAFDQYFITENSRKLRSIIIKFVIYEYLRIPFGIKNAPSHYQTMLNTIFPEELSEGWIIIYIDDIIACSETWETHLQRLERVLSKISQENMRISLNKCQFAYSELRALGHIVPGPSVVIDKNKVESVLIKPIAQTNKEIQSFLGFSEY</sequence>
<dbReference type="PANTHER" id="PTHR33064:SF37">
    <property type="entry name" value="RIBONUCLEASE H"/>
    <property type="match status" value="1"/>
</dbReference>
<dbReference type="Proteomes" id="UP000765509">
    <property type="component" value="Unassembled WGS sequence"/>
</dbReference>
<protein>
    <recommendedName>
        <fullName evidence="1">Reverse transcriptase domain-containing protein</fullName>
    </recommendedName>
</protein>